<dbReference type="InterPro" id="IPR024705">
    <property type="entry name" value="Ssp411"/>
</dbReference>
<dbReference type="SUPFAM" id="SSF48208">
    <property type="entry name" value="Six-hairpin glycosidases"/>
    <property type="match status" value="1"/>
</dbReference>
<dbReference type="GO" id="GO:0005975">
    <property type="term" value="P:carbohydrate metabolic process"/>
    <property type="evidence" value="ECO:0007669"/>
    <property type="project" value="InterPro"/>
</dbReference>
<evidence type="ECO:0000313" key="3">
    <source>
        <dbReference type="Proteomes" id="UP000662873"/>
    </source>
</evidence>
<proteinExistence type="predicted"/>
<dbReference type="InterPro" id="IPR004879">
    <property type="entry name" value="Ssp411-like_TRX"/>
</dbReference>
<dbReference type="EMBL" id="AP021858">
    <property type="protein sequence ID" value="BBO23516.1"/>
    <property type="molecule type" value="Genomic_DNA"/>
</dbReference>
<organism evidence="2 3">
    <name type="scientific">Candidatus Nitrosymbiomonas proteolyticus</name>
    <dbReference type="NCBI Taxonomy" id="2608984"/>
    <lineage>
        <taxon>Bacteria</taxon>
        <taxon>Bacillati</taxon>
        <taxon>Armatimonadota</taxon>
        <taxon>Armatimonadota incertae sedis</taxon>
        <taxon>Candidatus Nitrosymbiomonas</taxon>
    </lineage>
</organism>
<dbReference type="Gene3D" id="3.40.30.10">
    <property type="entry name" value="Glutaredoxin"/>
    <property type="match status" value="1"/>
</dbReference>
<protein>
    <recommendedName>
        <fullName evidence="1">Spermatogenesis-associated protein 20-like TRX domain-containing protein</fullName>
    </recommendedName>
</protein>
<reference evidence="2" key="1">
    <citation type="journal article" name="DNA Res.">
        <title>The physiological potential of anammox bacteria as revealed by their core genome structure.</title>
        <authorList>
            <person name="Okubo T."/>
            <person name="Toyoda A."/>
            <person name="Fukuhara K."/>
            <person name="Uchiyama I."/>
            <person name="Harigaya Y."/>
            <person name="Kuroiwa M."/>
            <person name="Suzuki T."/>
            <person name="Murakami Y."/>
            <person name="Suwa Y."/>
            <person name="Takami H."/>
        </authorList>
    </citation>
    <scope>NUCLEOTIDE SEQUENCE</scope>
    <source>
        <strain evidence="2">317325-2</strain>
    </source>
</reference>
<sequence length="694" mass="76714">MERMRQPSFALTTLTVAVLVLFGLAVKSIQPLVPEIATNRLESESSQFLRQASKQPIDWYPLGPEPFARARRLDKPVMLVVGAPWSTIGRIADKHVFEDVDVGTALARNFVCVRVDGQLNPQWLGAFLPLTRPEWQLLDGFQIWFLDPQGRMFSAVRGFGKTVSTDPASFVLALDEVLSEYRQIRLNDRAAQVPGDAQQRDIRRIVESDSPEPFDGGGFAESLRTLLDREHGGFTAFNRTQPYPAALRYFLEAGELNTFQEAADLLLRGPLVDWLDGGFFAAIRHRGRPILEFDKVATTNADLMLTFAKAGEMFDDDRYRFVARRTFEALSNDFVLNGRIAACRVGDEDERDRSARSSFSPRRLRELLPEPSDRDWARDRLGLRVETNPMMVIRVDDVAALIREGEQWERVSDLLRKGSAKPSLAISGTAFVDGYVASRMVRTARLFGDEASMRAASLRVDRLSVYVANDDVRHSDDPSSTSEPYLGDYLAVADAYFQDYCATGHIPSLRTGVRILDRALTLFAGPAPGVWKGLFRDHDALGVADVNVPEVLDLKSDSSTAQMMSLASRLGRVLIDLDSRSSESAPLAARFNQAALSTARRVRGLVPRLVLFGSAAVGSLVSEFDQPTAVCVGPDSVTAANELAKKAPNRLVVPALDLVRPDLQKRSAGCYVVRGGEVRGPLSVDEAARMLLAR</sequence>
<accession>A0A809S4D6</accession>
<dbReference type="InterPro" id="IPR008928">
    <property type="entry name" value="6-hairpin_glycosidase_sf"/>
</dbReference>
<dbReference type="Pfam" id="PF03190">
    <property type="entry name" value="Thioredox_DsbH"/>
    <property type="match status" value="1"/>
</dbReference>
<evidence type="ECO:0000313" key="2">
    <source>
        <dbReference type="EMBL" id="BBO23516.1"/>
    </source>
</evidence>
<dbReference type="AlphaFoldDB" id="A0A809S4D6"/>
<dbReference type="Proteomes" id="UP000662873">
    <property type="component" value="Chromosome"/>
</dbReference>
<dbReference type="InterPro" id="IPR036249">
    <property type="entry name" value="Thioredoxin-like_sf"/>
</dbReference>
<dbReference type="PANTHER" id="PTHR42899:SF1">
    <property type="entry name" value="SPERMATOGENESIS-ASSOCIATED PROTEIN 20"/>
    <property type="match status" value="1"/>
</dbReference>
<name>A0A809S4D6_9BACT</name>
<evidence type="ECO:0000259" key="1">
    <source>
        <dbReference type="Pfam" id="PF03190"/>
    </source>
</evidence>
<dbReference type="KEGG" id="npy:NPRO_11110"/>
<dbReference type="PANTHER" id="PTHR42899">
    <property type="entry name" value="SPERMATOGENESIS-ASSOCIATED PROTEIN 20"/>
    <property type="match status" value="1"/>
</dbReference>
<gene>
    <name evidence="2" type="ORF">NPRO_11110</name>
</gene>
<feature type="domain" description="Spermatogenesis-associated protein 20-like TRX" evidence="1">
    <location>
        <begin position="38"/>
        <end position="183"/>
    </location>
</feature>
<dbReference type="SUPFAM" id="SSF52833">
    <property type="entry name" value="Thioredoxin-like"/>
    <property type="match status" value="1"/>
</dbReference>